<keyword evidence="4" id="KW-1185">Reference proteome</keyword>
<dbReference type="InterPro" id="IPR038765">
    <property type="entry name" value="Papain-like_cys_pep_sf"/>
</dbReference>
<dbReference type="PANTHER" id="PTHR24006">
    <property type="entry name" value="UBIQUITIN CARBOXYL-TERMINAL HYDROLASE"/>
    <property type="match status" value="1"/>
</dbReference>
<evidence type="ECO:0000313" key="4">
    <source>
        <dbReference type="Proteomes" id="UP000595140"/>
    </source>
</evidence>
<dbReference type="SUPFAM" id="SSF54001">
    <property type="entry name" value="Cysteine proteinases"/>
    <property type="match status" value="1"/>
</dbReference>
<dbReference type="InterPro" id="IPR028889">
    <property type="entry name" value="USP"/>
</dbReference>
<evidence type="ECO:0000259" key="2">
    <source>
        <dbReference type="PROSITE" id="PS50235"/>
    </source>
</evidence>
<feature type="domain" description="USP" evidence="2">
    <location>
        <begin position="11"/>
        <end position="315"/>
    </location>
</feature>
<protein>
    <recommendedName>
        <fullName evidence="2">USP domain-containing protein</fullName>
    </recommendedName>
</protein>
<dbReference type="CDD" id="cd02257">
    <property type="entry name" value="Peptidase_C19"/>
    <property type="match status" value="1"/>
</dbReference>
<dbReference type="GO" id="GO:0016579">
    <property type="term" value="P:protein deubiquitination"/>
    <property type="evidence" value="ECO:0007669"/>
    <property type="project" value="InterPro"/>
</dbReference>
<feature type="compositionally biased region" description="Basic and acidic residues" evidence="1">
    <location>
        <begin position="322"/>
        <end position="340"/>
    </location>
</feature>
<dbReference type="InterPro" id="IPR050164">
    <property type="entry name" value="Peptidase_C19"/>
</dbReference>
<sequence>MPQIPIQVMPKGILNEGGTCHFISVLQALISVEPFKAIFENGLAGVHELGDCKEMDWQFSCTLCELHEFMKSYQKADSKCDPMRLVYAWWFNQDDMGRIQFGYGDFWWNSLNSLLLQLHEEDKRSTNACGTDFGCVSHFPFNGIVRTTFKCPQCDQFPSSMMRPFNYLELEHGRTVEEGLKNYSHMAMQSVDGSEFSHCSHKVLCYELIQNYPRVLCLKVKDKENYEFVGDNIILDSIKYKDELDFGCIKYELKAVIIQTAWLEDGEEAGHIMALTKIKHNGQNQWFCCDDESVSIISKKKRKEESATGLFYVRADWEATDENDKKQQERDYETEKHRSKEINRKCLKRKTPDFRK</sequence>
<gene>
    <name evidence="3" type="ORF">CCAM_LOCUS13190</name>
</gene>
<feature type="region of interest" description="Disordered" evidence="1">
    <location>
        <begin position="321"/>
        <end position="340"/>
    </location>
</feature>
<dbReference type="EMBL" id="OOIL02001013">
    <property type="protein sequence ID" value="VFQ71414.1"/>
    <property type="molecule type" value="Genomic_DNA"/>
</dbReference>
<accession>A0A484L5E4</accession>
<organism evidence="3 4">
    <name type="scientific">Cuscuta campestris</name>
    <dbReference type="NCBI Taxonomy" id="132261"/>
    <lineage>
        <taxon>Eukaryota</taxon>
        <taxon>Viridiplantae</taxon>
        <taxon>Streptophyta</taxon>
        <taxon>Embryophyta</taxon>
        <taxon>Tracheophyta</taxon>
        <taxon>Spermatophyta</taxon>
        <taxon>Magnoliopsida</taxon>
        <taxon>eudicotyledons</taxon>
        <taxon>Gunneridae</taxon>
        <taxon>Pentapetalae</taxon>
        <taxon>asterids</taxon>
        <taxon>lamiids</taxon>
        <taxon>Solanales</taxon>
        <taxon>Convolvulaceae</taxon>
        <taxon>Cuscuteae</taxon>
        <taxon>Cuscuta</taxon>
        <taxon>Cuscuta subgen. Grammica</taxon>
        <taxon>Cuscuta sect. Cleistogrammica</taxon>
    </lineage>
</organism>
<reference evidence="3 4" key="1">
    <citation type="submission" date="2018-04" db="EMBL/GenBank/DDBJ databases">
        <authorList>
            <person name="Vogel A."/>
        </authorList>
    </citation>
    <scope>NUCLEOTIDE SEQUENCE [LARGE SCALE GENOMIC DNA]</scope>
</reference>
<dbReference type="PANTHER" id="PTHR24006:SF937">
    <property type="entry name" value="UBIQUITIN CARBOXYL-TERMINAL HYDROLASE"/>
    <property type="match status" value="1"/>
</dbReference>
<dbReference type="Pfam" id="PF00443">
    <property type="entry name" value="UCH"/>
    <property type="match status" value="1"/>
</dbReference>
<proteinExistence type="predicted"/>
<dbReference type="PROSITE" id="PS50235">
    <property type="entry name" value="USP_3"/>
    <property type="match status" value="1"/>
</dbReference>
<dbReference type="GO" id="GO:0005634">
    <property type="term" value="C:nucleus"/>
    <property type="evidence" value="ECO:0007669"/>
    <property type="project" value="TreeGrafter"/>
</dbReference>
<dbReference type="GO" id="GO:0005829">
    <property type="term" value="C:cytosol"/>
    <property type="evidence" value="ECO:0007669"/>
    <property type="project" value="TreeGrafter"/>
</dbReference>
<dbReference type="OrthoDB" id="289038at2759"/>
<dbReference type="Gene3D" id="3.90.70.10">
    <property type="entry name" value="Cysteine proteinases"/>
    <property type="match status" value="1"/>
</dbReference>
<dbReference type="AlphaFoldDB" id="A0A484L5E4"/>
<evidence type="ECO:0000313" key="3">
    <source>
        <dbReference type="EMBL" id="VFQ71414.1"/>
    </source>
</evidence>
<dbReference type="GO" id="GO:0004843">
    <property type="term" value="F:cysteine-type deubiquitinase activity"/>
    <property type="evidence" value="ECO:0007669"/>
    <property type="project" value="InterPro"/>
</dbReference>
<dbReference type="InterPro" id="IPR001394">
    <property type="entry name" value="Peptidase_C19_UCH"/>
</dbReference>
<dbReference type="Proteomes" id="UP000595140">
    <property type="component" value="Unassembled WGS sequence"/>
</dbReference>
<name>A0A484L5E4_9ASTE</name>
<evidence type="ECO:0000256" key="1">
    <source>
        <dbReference type="SAM" id="MobiDB-lite"/>
    </source>
</evidence>